<sequence>MAANGETQLPSGPPPTIETTFLIVGAGPAGASLGCFLAARGLTGIIISAAKGTAKEPRAHITNAAALECLRDIGLEGQAKANATPGESMQHTRWCHDMAGEEYARIHSWGNQPERRGEYHAASPCRHVDLPQTELEPILVKHALDNGFTVRFDSSFVEYQRDSPGGPITSTIKDDLTGQTYTIRSKYLIGCDGARSQIMRQLDIPLLKKPGQGLAINVLAKVDLSKYIRHRMGNLHYIFTPDLVHPPWGWMCVLRMVKAWNEWMFILLPEPGFEDLRVRPSHDEYMKRLREIVGDDSIPIEIKDVSKWYINEIVAERYSDGNIFCLGDAVHRHPPFNGLGSNTCVQDAYNLAWKLAYVEKELADPKLLDTFSVERQPIGAGVVQRANQGLRDHHAVWEALGVLPKDVEERKVQHAELSAPTPAGRERRKRLQGAIAHTAHEFGALGIEMNQWYESSAIYTADETQPREEKPADPVMQYQITTYPGARLPHAWLNKREPEDPISTIDLAGRGAFCLLTGAGGKAWKEAAVKAGKELSVPLTAYSIGWAQDWEDVLFYLLPSRPTATRSLSTFRSKAFATRCTKTTSFSRPFTSPRSAHDLFNYTSGRWVYNEAQRLKERQRCFNVAELHRLAAEAVSRKVEDIVSFEKLGEGAANRAFAIQFRDGFKLVARIPYLVTEPRQQIVASEAATMTFLRSKGLPVPAIYGYSATADNPTETEYIFLEFCPGRNLASLWVDMDEHHRSRFIRSLVDLERRLFEIRLPASGSLYFLRDLSAACEKVAVDSGDASSSASYYVGPSTSLPLWYGRRSGLDVDRGPYTETKTVLNAGAKKEIEYLARHGRPLLPFNRMLRETFNLEKQQPSIHLDSLQKYLKISEALIPSGEALVRPVIRHPDLRPSNIFVSDDYEITSFIDWQNATILPLFLQSGPLDDFDSLGSASRLETSPRPDGLAASSEDSRLEQLELFSKQQLHHLYMTETSKNNPTHYEALSIPFAVGRRKTYDLSSAPWQGDNVPLRSSLIFLKQQWSQLVTAANTPCPITFAEEEEREYFRLDDLEQEATEQLKGSMEMLGLGPEGWVSNDKYEAATEAIARMKEMCLEQADTELERVAIRDHWVYDDLEEEEYL</sequence>
<dbReference type="Gene3D" id="3.90.1200.10">
    <property type="match status" value="1"/>
</dbReference>
<dbReference type="Gene3D" id="3.50.50.60">
    <property type="entry name" value="FAD/NAD(P)-binding domain"/>
    <property type="match status" value="1"/>
</dbReference>
<keyword evidence="3" id="KW-0560">Oxidoreductase</keyword>
<dbReference type="PANTHER" id="PTHR36091:SF2">
    <property type="entry name" value="AMINOGLYCOSIDE PHOSPHOTRANSFERASE DOMAIN-CONTAINING PROTEIN"/>
    <property type="match status" value="1"/>
</dbReference>
<evidence type="ECO:0000259" key="4">
    <source>
        <dbReference type="Pfam" id="PF01494"/>
    </source>
</evidence>
<dbReference type="InterPro" id="IPR051035">
    <property type="entry name" value="Mito_inheritance_9"/>
</dbReference>
<dbReference type="SUPFAM" id="SSF56112">
    <property type="entry name" value="Protein kinase-like (PK-like)"/>
    <property type="match status" value="1"/>
</dbReference>
<evidence type="ECO:0008006" key="8">
    <source>
        <dbReference type="Google" id="ProtNLM"/>
    </source>
</evidence>
<keyword evidence="2" id="KW-0274">FAD</keyword>
<dbReference type="Pfam" id="PF01494">
    <property type="entry name" value="FAD_binding_3"/>
    <property type="match status" value="1"/>
</dbReference>
<dbReference type="PRINTS" id="PR00420">
    <property type="entry name" value="RNGMNOXGNASE"/>
</dbReference>
<dbReference type="Gene3D" id="3.40.30.120">
    <property type="match status" value="1"/>
</dbReference>
<evidence type="ECO:0000313" key="7">
    <source>
        <dbReference type="Proteomes" id="UP000245764"/>
    </source>
</evidence>
<dbReference type="InterPro" id="IPR011009">
    <property type="entry name" value="Kinase-like_dom_sf"/>
</dbReference>
<keyword evidence="1" id="KW-0285">Flavoprotein</keyword>
<dbReference type="InterPro" id="IPR002575">
    <property type="entry name" value="Aminoglycoside_PTrfase"/>
</dbReference>
<evidence type="ECO:0000256" key="1">
    <source>
        <dbReference type="ARBA" id="ARBA00022630"/>
    </source>
</evidence>
<evidence type="ECO:0000256" key="3">
    <source>
        <dbReference type="ARBA" id="ARBA00023002"/>
    </source>
</evidence>
<dbReference type="InterPro" id="IPR036188">
    <property type="entry name" value="FAD/NAD-bd_sf"/>
</dbReference>
<feature type="domain" description="FAD-binding" evidence="4">
    <location>
        <begin position="18"/>
        <end position="386"/>
    </location>
</feature>
<evidence type="ECO:0000259" key="5">
    <source>
        <dbReference type="Pfam" id="PF01636"/>
    </source>
</evidence>
<dbReference type="SUPFAM" id="SSF51905">
    <property type="entry name" value="FAD/NAD(P)-binding domain"/>
    <property type="match status" value="1"/>
</dbReference>
<proteinExistence type="predicted"/>
<name>A0A2H1FMY6_ZYMTR</name>
<gene>
    <name evidence="6" type="ORF">ZT1E4_G1469</name>
</gene>
<dbReference type="Proteomes" id="UP000245764">
    <property type="component" value="Chromosome 1"/>
</dbReference>
<reference evidence="7" key="1">
    <citation type="submission" date="2017-05" db="EMBL/GenBank/DDBJ databases">
        <authorList>
            <person name="Song R."/>
            <person name="Chenine A.L."/>
            <person name="Ruprecht R.M."/>
        </authorList>
    </citation>
    <scope>NUCLEOTIDE SEQUENCE [LARGE SCALE GENOMIC DNA]</scope>
</reference>
<dbReference type="GO" id="GO:0071949">
    <property type="term" value="F:FAD binding"/>
    <property type="evidence" value="ECO:0007669"/>
    <property type="project" value="InterPro"/>
</dbReference>
<dbReference type="PANTHER" id="PTHR36091">
    <property type="entry name" value="ALTERED INHERITANCE OF MITOCHONDRIA PROTEIN 9, MITOCHONDRIAL"/>
    <property type="match status" value="1"/>
</dbReference>
<dbReference type="GO" id="GO:0016491">
    <property type="term" value="F:oxidoreductase activity"/>
    <property type="evidence" value="ECO:0007669"/>
    <property type="project" value="UniProtKB-KW"/>
</dbReference>
<evidence type="ECO:0000313" key="6">
    <source>
        <dbReference type="EMBL" id="SMR42691.1"/>
    </source>
</evidence>
<evidence type="ECO:0000256" key="2">
    <source>
        <dbReference type="ARBA" id="ARBA00022827"/>
    </source>
</evidence>
<dbReference type="Pfam" id="PF21274">
    <property type="entry name" value="Rng_hyd_C"/>
    <property type="match status" value="1"/>
</dbReference>
<dbReference type="Pfam" id="PF01636">
    <property type="entry name" value="APH"/>
    <property type="match status" value="1"/>
</dbReference>
<protein>
    <recommendedName>
        <fullName evidence="8">FAD-binding domain-containing protein</fullName>
    </recommendedName>
</protein>
<organism evidence="6 7">
    <name type="scientific">Zymoseptoria tritici ST99CH_1E4</name>
    <dbReference type="NCBI Taxonomy" id="1276532"/>
    <lineage>
        <taxon>Eukaryota</taxon>
        <taxon>Fungi</taxon>
        <taxon>Dikarya</taxon>
        <taxon>Ascomycota</taxon>
        <taxon>Pezizomycotina</taxon>
        <taxon>Dothideomycetes</taxon>
        <taxon>Dothideomycetidae</taxon>
        <taxon>Mycosphaerellales</taxon>
        <taxon>Mycosphaerellaceae</taxon>
        <taxon>Zymoseptoria</taxon>
    </lineage>
</organism>
<feature type="domain" description="Aminoglycoside phosphotransferase" evidence="5">
    <location>
        <begin position="646"/>
        <end position="918"/>
    </location>
</feature>
<dbReference type="AlphaFoldDB" id="A0A2H1FMY6"/>
<accession>A0A2H1FMY6</accession>
<dbReference type="InterPro" id="IPR002938">
    <property type="entry name" value="FAD-bd"/>
</dbReference>
<dbReference type="EMBL" id="LT854253">
    <property type="protein sequence ID" value="SMR42691.1"/>
    <property type="molecule type" value="Genomic_DNA"/>
</dbReference>
<dbReference type="GO" id="GO:0005739">
    <property type="term" value="C:mitochondrion"/>
    <property type="evidence" value="ECO:0007669"/>
    <property type="project" value="TreeGrafter"/>
</dbReference>
<dbReference type="Gene3D" id="3.30.9.10">
    <property type="entry name" value="D-Amino Acid Oxidase, subunit A, domain 2"/>
    <property type="match status" value="1"/>
</dbReference>